<evidence type="ECO:0000256" key="2">
    <source>
        <dbReference type="SAM" id="SignalP"/>
    </source>
</evidence>
<evidence type="ECO:0000313" key="3">
    <source>
        <dbReference type="EMBL" id="ACR78449.1"/>
    </source>
</evidence>
<dbReference type="InterPro" id="IPR003463">
    <property type="entry name" value="GBP_PSP"/>
</dbReference>
<organism evidence="3">
    <name type="scientific">Heliothis virescens</name>
    <name type="common">Tobacco budworm moth</name>
    <dbReference type="NCBI Taxonomy" id="7102"/>
    <lineage>
        <taxon>Eukaryota</taxon>
        <taxon>Metazoa</taxon>
        <taxon>Ecdysozoa</taxon>
        <taxon>Arthropoda</taxon>
        <taxon>Hexapoda</taxon>
        <taxon>Insecta</taxon>
        <taxon>Pterygota</taxon>
        <taxon>Neoptera</taxon>
        <taxon>Endopterygota</taxon>
        <taxon>Lepidoptera</taxon>
        <taxon>Glossata</taxon>
        <taxon>Ditrysia</taxon>
        <taxon>Noctuoidea</taxon>
        <taxon>Noctuidae</taxon>
        <taxon>Heliothinae</taxon>
        <taxon>Heliothis</taxon>
    </lineage>
</organism>
<evidence type="ECO:0000256" key="1">
    <source>
        <dbReference type="ARBA" id="ARBA00010601"/>
    </source>
</evidence>
<sequence>MKLTISILFCVILTLPYTSADGPLKNFFSRIHDSVHQSVQKVKEDVHNVFHPNDKIQQENTDESIHFVEEESKEDLAAQVARQQAEVTPAPAISTTTPQSGAVNTTTEAKDGRENFSGGCIPGYMRTADGRCKPTVYIQVIIFLNTNLT</sequence>
<dbReference type="EMBL" id="FJ577646">
    <property type="protein sequence ID" value="ACR78449.1"/>
    <property type="molecule type" value="mRNA"/>
</dbReference>
<protein>
    <submittedName>
        <fullName evidence="3">Growth-blocking peptide</fullName>
    </submittedName>
</protein>
<feature type="signal peptide" evidence="2">
    <location>
        <begin position="1"/>
        <end position="20"/>
    </location>
</feature>
<comment type="similarity">
    <text evidence="1">Belongs to the GBP/PSP1/paralytic peptide family.</text>
</comment>
<accession>C5HYF5</accession>
<proteinExistence type="evidence at transcript level"/>
<keyword evidence="2" id="KW-0732">Signal</keyword>
<dbReference type="Pfam" id="PF02425">
    <property type="entry name" value="GBP_PSP"/>
    <property type="match status" value="1"/>
</dbReference>
<name>C5HYF5_HELVI</name>
<feature type="chain" id="PRO_5002952959" evidence="2">
    <location>
        <begin position="21"/>
        <end position="149"/>
    </location>
</feature>
<reference evidence="3" key="1">
    <citation type="submission" date="2008-12" db="EMBL/GenBank/DDBJ databases">
        <authorList>
            <person name="Shelby K.S."/>
            <person name="Popham H.J.R."/>
        </authorList>
    </citation>
    <scope>NUCLEOTIDE SEQUENCE</scope>
</reference>
<dbReference type="AlphaFoldDB" id="C5HYF5"/>